<evidence type="ECO:0000256" key="18">
    <source>
        <dbReference type="ARBA" id="ARBA00046982"/>
    </source>
</evidence>
<evidence type="ECO:0000256" key="1">
    <source>
        <dbReference type="ARBA" id="ARBA00001962"/>
    </source>
</evidence>
<organism evidence="23 24">
    <name type="scientific">Saccharopolyspora spinosa</name>
    <dbReference type="NCBI Taxonomy" id="60894"/>
    <lineage>
        <taxon>Bacteria</taxon>
        <taxon>Bacillati</taxon>
        <taxon>Actinomycetota</taxon>
        <taxon>Actinomycetes</taxon>
        <taxon>Pseudonocardiales</taxon>
        <taxon>Pseudonocardiaceae</taxon>
        <taxon>Saccharopolyspora</taxon>
    </lineage>
</organism>
<evidence type="ECO:0000256" key="12">
    <source>
        <dbReference type="ARBA" id="ARBA00023136"/>
    </source>
</evidence>
<evidence type="ECO:0000256" key="6">
    <source>
        <dbReference type="ARBA" id="ARBA00022723"/>
    </source>
</evidence>
<evidence type="ECO:0000256" key="17">
    <source>
        <dbReference type="ARBA" id="ARBA00030944"/>
    </source>
</evidence>
<dbReference type="Gene3D" id="2.102.10.10">
    <property type="entry name" value="Rieske [2Fe-2S] iron-sulphur domain"/>
    <property type="match status" value="1"/>
</dbReference>
<dbReference type="GO" id="GO:0046872">
    <property type="term" value="F:metal ion binding"/>
    <property type="evidence" value="ECO:0007669"/>
    <property type="project" value="UniProtKB-KW"/>
</dbReference>
<reference evidence="23" key="1">
    <citation type="submission" date="2017-12" db="EMBL/GenBank/DDBJ databases">
        <title>Sequencing the genomes of 1000 Actinobacteria strains.</title>
        <authorList>
            <person name="Klenk H.-P."/>
        </authorList>
    </citation>
    <scope>NUCLEOTIDE SEQUENCE [LARGE SCALE GENOMIC DNA]</scope>
    <source>
        <strain evidence="23">DSM 44228</strain>
    </source>
</reference>
<keyword evidence="10" id="KW-0408">Iron</keyword>
<dbReference type="GO" id="GO:0008203">
    <property type="term" value="P:cholesterol metabolic process"/>
    <property type="evidence" value="ECO:0007669"/>
    <property type="project" value="InterPro"/>
</dbReference>
<comment type="cofactor">
    <cofactor evidence="1">
        <name>Fe cation</name>
        <dbReference type="ChEBI" id="CHEBI:24875"/>
    </cofactor>
</comment>
<comment type="subunit">
    <text evidence="18">Homotrimer. The two-component system 3-ketosteroid-9-alpha-monooxygenase is composed of an oxygenase component KshA and a reductase component KshB.</text>
</comment>
<keyword evidence="24" id="KW-1185">Reference proteome</keyword>
<evidence type="ECO:0000256" key="13">
    <source>
        <dbReference type="ARBA" id="ARBA00023221"/>
    </source>
</evidence>
<keyword evidence="5" id="KW-0001">2Fe-2S</keyword>
<feature type="region of interest" description="Disordered" evidence="21">
    <location>
        <begin position="1"/>
        <end position="20"/>
    </location>
</feature>
<comment type="caution">
    <text evidence="23">The sequence shown here is derived from an EMBL/GenBank/DDBJ whole genome shotgun (WGS) entry which is preliminary data.</text>
</comment>
<comment type="pathway">
    <text evidence="3">Hormone biosynthesis.</text>
</comment>
<dbReference type="Pfam" id="PF19298">
    <property type="entry name" value="KshA_C"/>
    <property type="match status" value="1"/>
</dbReference>
<evidence type="ECO:0000256" key="7">
    <source>
        <dbReference type="ARBA" id="ARBA00022963"/>
    </source>
</evidence>
<feature type="region of interest" description="Disordered" evidence="21">
    <location>
        <begin position="342"/>
        <end position="366"/>
    </location>
</feature>
<dbReference type="STRING" id="994479.GCA_000194155_07114"/>
<evidence type="ECO:0000256" key="8">
    <source>
        <dbReference type="ARBA" id="ARBA00022989"/>
    </source>
</evidence>
<dbReference type="PANTHER" id="PTHR21266">
    <property type="entry name" value="IRON-SULFUR DOMAIN CONTAINING PROTEIN"/>
    <property type="match status" value="1"/>
</dbReference>
<dbReference type="Pfam" id="PF00355">
    <property type="entry name" value="Rieske"/>
    <property type="match status" value="1"/>
</dbReference>
<evidence type="ECO:0000256" key="14">
    <source>
        <dbReference type="ARBA" id="ARBA00025712"/>
    </source>
</evidence>
<keyword evidence="7" id="KW-0442">Lipid degradation</keyword>
<evidence type="ECO:0000256" key="9">
    <source>
        <dbReference type="ARBA" id="ARBA00023002"/>
    </source>
</evidence>
<evidence type="ECO:0000256" key="16">
    <source>
        <dbReference type="ARBA" id="ARBA00026095"/>
    </source>
</evidence>
<evidence type="ECO:0000256" key="11">
    <source>
        <dbReference type="ARBA" id="ARBA00023014"/>
    </source>
</evidence>
<feature type="compositionally biased region" description="Basic and acidic residues" evidence="21">
    <location>
        <begin position="352"/>
        <end position="366"/>
    </location>
</feature>
<accession>A0A2N3Y0A5</accession>
<evidence type="ECO:0000256" key="20">
    <source>
        <dbReference type="ARBA" id="ARBA00049548"/>
    </source>
</evidence>
<dbReference type="PANTHER" id="PTHR21266:SF32">
    <property type="entry name" value="CHOLESTEROL 7-DESATURASE NVD"/>
    <property type="match status" value="1"/>
</dbReference>
<dbReference type="SUPFAM" id="SSF50022">
    <property type="entry name" value="ISP domain"/>
    <property type="match status" value="1"/>
</dbReference>
<dbReference type="AlphaFoldDB" id="A0A2N3Y0A5"/>
<dbReference type="CDD" id="cd03469">
    <property type="entry name" value="Rieske_RO_Alpha_N"/>
    <property type="match status" value="1"/>
</dbReference>
<evidence type="ECO:0000256" key="15">
    <source>
        <dbReference type="ARBA" id="ARBA00025729"/>
    </source>
</evidence>
<evidence type="ECO:0000256" key="21">
    <source>
        <dbReference type="SAM" id="MobiDB-lite"/>
    </source>
</evidence>
<dbReference type="InterPro" id="IPR036922">
    <property type="entry name" value="Rieske_2Fe-2S_sf"/>
</dbReference>
<evidence type="ECO:0000256" key="2">
    <source>
        <dbReference type="ARBA" id="ARBA00004370"/>
    </source>
</evidence>
<comment type="catalytic activity">
    <reaction evidence="19">
        <text>cholesterol + NADH + O2 + H(+) = 7-dehydrocholesterol + NAD(+) + 2 H2O</text>
        <dbReference type="Rhea" id="RHEA:51644"/>
        <dbReference type="ChEBI" id="CHEBI:15377"/>
        <dbReference type="ChEBI" id="CHEBI:15378"/>
        <dbReference type="ChEBI" id="CHEBI:15379"/>
        <dbReference type="ChEBI" id="CHEBI:16113"/>
        <dbReference type="ChEBI" id="CHEBI:17759"/>
        <dbReference type="ChEBI" id="CHEBI:57540"/>
        <dbReference type="ChEBI" id="CHEBI:57945"/>
        <dbReference type="EC" id="1.14.19.21"/>
    </reaction>
    <physiologicalReaction direction="left-to-right" evidence="19">
        <dbReference type="Rhea" id="RHEA:51645"/>
    </physiologicalReaction>
</comment>
<dbReference type="Gene3D" id="3.90.380.10">
    <property type="entry name" value="Naphthalene 1,2-dioxygenase Alpha Subunit, Chain A, domain 1"/>
    <property type="match status" value="1"/>
</dbReference>
<dbReference type="InterPro" id="IPR017941">
    <property type="entry name" value="Rieske_2Fe-2S"/>
</dbReference>
<dbReference type="InterPro" id="IPR050584">
    <property type="entry name" value="Cholesterol_7-desaturase"/>
</dbReference>
<evidence type="ECO:0000256" key="10">
    <source>
        <dbReference type="ARBA" id="ARBA00023004"/>
    </source>
</evidence>
<evidence type="ECO:0000259" key="22">
    <source>
        <dbReference type="PROSITE" id="PS51296"/>
    </source>
</evidence>
<dbReference type="GO" id="GO:0005737">
    <property type="term" value="C:cytoplasm"/>
    <property type="evidence" value="ECO:0007669"/>
    <property type="project" value="TreeGrafter"/>
</dbReference>
<dbReference type="GO" id="GO:0170056">
    <property type="term" value="F:cholesterol 7-desaturase [NAD(P)H] activity"/>
    <property type="evidence" value="ECO:0007669"/>
    <property type="project" value="UniProtKB-EC"/>
</dbReference>
<keyword evidence="9" id="KW-0560">Oxidoreductase</keyword>
<sequence>MKIRSYTPPGSQSQLQVASPAPPPLPYPNGWFCVGFSTEWLPGVVQTRTFMGEDLVIYRTRSGKLRASRPYCPHLGAHLGAGGTVDGEQLVCPFHKFSFDVDGKCVRTPFGPPPKASLSLVEITEAYGIVWAWHHHNGDAPSWQLPEMDLTGDHAPVYQVTDLASHPQEVGENAFDYWHIEPLHGVEFIGEASPAREDGPIYHLESKINRQLPLLGQRQHVVSTTAFGLGGTCVVADLPEFGIYAVNWVLPTAIAPWRVRLHLAVSSRVTWGRNLPDFLRSQASSGAARAVSAGIFKALKRDIMTDVPIWHHKRYVEHPKLSRKDGLIGEYRKWASKFYPPTNLRTPSPRSGVEDRGDVLSRPKTG</sequence>
<dbReference type="EC" id="1.14.19.21" evidence="16"/>
<comment type="catalytic activity">
    <reaction evidence="20">
        <text>cholesterol + NADPH + O2 + H(+) = 7-dehydrocholesterol + NADP(+) + 2 H2O</text>
        <dbReference type="Rhea" id="RHEA:45024"/>
        <dbReference type="ChEBI" id="CHEBI:15377"/>
        <dbReference type="ChEBI" id="CHEBI:15378"/>
        <dbReference type="ChEBI" id="CHEBI:15379"/>
        <dbReference type="ChEBI" id="CHEBI:16113"/>
        <dbReference type="ChEBI" id="CHEBI:17759"/>
        <dbReference type="ChEBI" id="CHEBI:57783"/>
        <dbReference type="ChEBI" id="CHEBI:58349"/>
        <dbReference type="EC" id="1.14.19.21"/>
    </reaction>
    <physiologicalReaction direction="left-to-right" evidence="20">
        <dbReference type="Rhea" id="RHEA:45025"/>
    </physiologicalReaction>
</comment>
<dbReference type="GO" id="GO:0016042">
    <property type="term" value="P:lipid catabolic process"/>
    <property type="evidence" value="ECO:0007669"/>
    <property type="project" value="UniProtKB-KW"/>
</dbReference>
<evidence type="ECO:0000313" key="24">
    <source>
        <dbReference type="Proteomes" id="UP000233786"/>
    </source>
</evidence>
<feature type="domain" description="Rieske" evidence="22">
    <location>
        <begin position="31"/>
        <end position="132"/>
    </location>
</feature>
<evidence type="ECO:0000256" key="19">
    <source>
        <dbReference type="ARBA" id="ARBA00047853"/>
    </source>
</evidence>
<keyword evidence="6" id="KW-0479">Metal-binding</keyword>
<evidence type="ECO:0000256" key="5">
    <source>
        <dbReference type="ARBA" id="ARBA00022714"/>
    </source>
</evidence>
<dbReference type="Proteomes" id="UP000233786">
    <property type="component" value="Unassembled WGS sequence"/>
</dbReference>
<dbReference type="GO" id="GO:0016020">
    <property type="term" value="C:membrane"/>
    <property type="evidence" value="ECO:0007669"/>
    <property type="project" value="UniProtKB-SubCell"/>
</dbReference>
<keyword evidence="13" id="KW-0753">Steroid metabolism</keyword>
<dbReference type="GO" id="GO:0051537">
    <property type="term" value="F:2 iron, 2 sulfur cluster binding"/>
    <property type="evidence" value="ECO:0007669"/>
    <property type="project" value="UniProtKB-KW"/>
</dbReference>
<evidence type="ECO:0000313" key="23">
    <source>
        <dbReference type="EMBL" id="PKW16343.1"/>
    </source>
</evidence>
<comment type="subcellular location">
    <subcellularLocation>
        <location evidence="2">Membrane</location>
    </subcellularLocation>
</comment>
<comment type="similarity">
    <text evidence="15">Belongs to the cholesterol 7-desaturase family.</text>
</comment>
<gene>
    <name evidence="23" type="ORF">A8926_4165</name>
</gene>
<dbReference type="PROSITE" id="PS51296">
    <property type="entry name" value="RIESKE"/>
    <property type="match status" value="1"/>
</dbReference>
<evidence type="ECO:0000256" key="3">
    <source>
        <dbReference type="ARBA" id="ARBA00004972"/>
    </source>
</evidence>
<dbReference type="GO" id="GO:0004497">
    <property type="term" value="F:monooxygenase activity"/>
    <property type="evidence" value="ECO:0007669"/>
    <property type="project" value="UniProtKB-ARBA"/>
</dbReference>
<keyword evidence="8" id="KW-1133">Transmembrane helix</keyword>
<proteinExistence type="inferred from homology"/>
<keyword evidence="13" id="KW-0443">Lipid metabolism</keyword>
<keyword evidence="4" id="KW-0812">Transmembrane</keyword>
<comment type="pathway">
    <text evidence="14">Steroid hormone biosynthesis; dafachronic acid biosynthesis.</text>
</comment>
<protein>
    <recommendedName>
        <fullName evidence="16">cholesterol 7-desaturase</fullName>
        <ecNumber evidence="16">1.14.19.21</ecNumber>
    </recommendedName>
    <alternativeName>
        <fullName evidence="17">Rieske-type oxygenase</fullName>
    </alternativeName>
</protein>
<keyword evidence="11" id="KW-0411">Iron-sulfur</keyword>
<dbReference type="EMBL" id="PJNB01000001">
    <property type="protein sequence ID" value="PKW16343.1"/>
    <property type="molecule type" value="Genomic_DNA"/>
</dbReference>
<name>A0A2N3Y0A5_SACSN</name>
<dbReference type="InterPro" id="IPR045605">
    <property type="entry name" value="KshA-like_C"/>
</dbReference>
<evidence type="ECO:0000256" key="4">
    <source>
        <dbReference type="ARBA" id="ARBA00022692"/>
    </source>
</evidence>
<keyword evidence="12" id="KW-0472">Membrane</keyword>